<organism evidence="1 2">
    <name type="scientific">Hibiscus sabdariffa</name>
    <name type="common">roselle</name>
    <dbReference type="NCBI Taxonomy" id="183260"/>
    <lineage>
        <taxon>Eukaryota</taxon>
        <taxon>Viridiplantae</taxon>
        <taxon>Streptophyta</taxon>
        <taxon>Embryophyta</taxon>
        <taxon>Tracheophyta</taxon>
        <taxon>Spermatophyta</taxon>
        <taxon>Magnoliopsida</taxon>
        <taxon>eudicotyledons</taxon>
        <taxon>Gunneridae</taxon>
        <taxon>Pentapetalae</taxon>
        <taxon>rosids</taxon>
        <taxon>malvids</taxon>
        <taxon>Malvales</taxon>
        <taxon>Malvaceae</taxon>
        <taxon>Malvoideae</taxon>
        <taxon>Hibiscus</taxon>
    </lineage>
</organism>
<accession>A0ABR2E6J7</accession>
<protein>
    <submittedName>
        <fullName evidence="1">Uncharacterized protein</fullName>
    </submittedName>
</protein>
<reference evidence="1 2" key="1">
    <citation type="journal article" date="2024" name="G3 (Bethesda)">
        <title>Genome assembly of Hibiscus sabdariffa L. provides insights into metabolisms of medicinal natural products.</title>
        <authorList>
            <person name="Kim T."/>
        </authorList>
    </citation>
    <scope>NUCLEOTIDE SEQUENCE [LARGE SCALE GENOMIC DNA]</scope>
    <source>
        <strain evidence="1">TK-2024</strain>
        <tissue evidence="1">Old leaves</tissue>
    </source>
</reference>
<evidence type="ECO:0000313" key="1">
    <source>
        <dbReference type="EMBL" id="KAK8553692.1"/>
    </source>
</evidence>
<comment type="caution">
    <text evidence="1">The sequence shown here is derived from an EMBL/GenBank/DDBJ whole genome shotgun (WGS) entry which is preliminary data.</text>
</comment>
<proteinExistence type="predicted"/>
<dbReference type="Proteomes" id="UP001472677">
    <property type="component" value="Unassembled WGS sequence"/>
</dbReference>
<sequence>MWHPLLEELGGGQFASPTVMDWIGYDINSSGVKEGEGVLVAVQVEAGMGYLILLLRLLRLKHLMDCIAFVDSQHYFNSTSKQ</sequence>
<name>A0ABR2E6J7_9ROSI</name>
<dbReference type="EMBL" id="JBBPBM010000019">
    <property type="protein sequence ID" value="KAK8553692.1"/>
    <property type="molecule type" value="Genomic_DNA"/>
</dbReference>
<evidence type="ECO:0000313" key="2">
    <source>
        <dbReference type="Proteomes" id="UP001472677"/>
    </source>
</evidence>
<gene>
    <name evidence="1" type="ORF">V6N12_030676</name>
</gene>
<keyword evidence="2" id="KW-1185">Reference proteome</keyword>